<dbReference type="GO" id="GO:0000725">
    <property type="term" value="P:recombinational repair"/>
    <property type="evidence" value="ECO:0007669"/>
    <property type="project" value="TreeGrafter"/>
</dbReference>
<dbReference type="PANTHER" id="PTHR11070:SF2">
    <property type="entry name" value="ATP-DEPENDENT DNA HELICASE SRS2"/>
    <property type="match status" value="1"/>
</dbReference>
<dbReference type="Pfam" id="PF09848">
    <property type="entry name" value="SLFN-g3_helicase"/>
    <property type="match status" value="1"/>
</dbReference>
<keyword evidence="2" id="KW-0378">Hydrolase</keyword>
<keyword evidence="3" id="KW-0347">Helicase</keyword>
<dbReference type="Pfam" id="PF13361">
    <property type="entry name" value="UvrD_C"/>
    <property type="match status" value="1"/>
</dbReference>
<dbReference type="GO" id="GO:0005524">
    <property type="term" value="F:ATP binding"/>
    <property type="evidence" value="ECO:0007669"/>
    <property type="project" value="UniProtKB-KW"/>
</dbReference>
<dbReference type="GO" id="GO:0043138">
    <property type="term" value="F:3'-5' DNA helicase activity"/>
    <property type="evidence" value="ECO:0007669"/>
    <property type="project" value="TreeGrafter"/>
</dbReference>
<dbReference type="Proteomes" id="UP000192907">
    <property type="component" value="Unassembled WGS sequence"/>
</dbReference>
<evidence type="ECO:0000256" key="2">
    <source>
        <dbReference type="ARBA" id="ARBA00022801"/>
    </source>
</evidence>
<dbReference type="AlphaFoldDB" id="A0A1Y6CQL4"/>
<dbReference type="OrthoDB" id="7066673at2"/>
<protein>
    <recommendedName>
        <fullName evidence="5">DNA 3'-5' helicase II</fullName>
    </recommendedName>
</protein>
<dbReference type="Gene3D" id="3.40.50.300">
    <property type="entry name" value="P-loop containing nucleotide triphosphate hydrolases"/>
    <property type="match status" value="2"/>
</dbReference>
<dbReference type="InterPro" id="IPR014017">
    <property type="entry name" value="DNA_helicase_UvrD-like_C"/>
</dbReference>
<keyword evidence="8" id="KW-1185">Reference proteome</keyword>
<evidence type="ECO:0000256" key="4">
    <source>
        <dbReference type="ARBA" id="ARBA00022840"/>
    </source>
</evidence>
<dbReference type="SUPFAM" id="SSF52540">
    <property type="entry name" value="P-loop containing nucleoside triphosphate hydrolases"/>
    <property type="match status" value="1"/>
</dbReference>
<reference evidence="8" key="1">
    <citation type="submission" date="2017-04" db="EMBL/GenBank/DDBJ databases">
        <authorList>
            <person name="Varghese N."/>
            <person name="Submissions S."/>
        </authorList>
    </citation>
    <scope>NUCLEOTIDE SEQUENCE [LARGE SCALE GENOMIC DNA]</scope>
    <source>
        <strain evidence="8">RKEM611</strain>
    </source>
</reference>
<evidence type="ECO:0000256" key="1">
    <source>
        <dbReference type="ARBA" id="ARBA00022741"/>
    </source>
</evidence>
<feature type="domain" description="AAA+ ATPase" evidence="6">
    <location>
        <begin position="227"/>
        <end position="386"/>
    </location>
</feature>
<organism evidence="7 8">
    <name type="scientific">Pseudobacteriovorax antillogorgiicola</name>
    <dbReference type="NCBI Taxonomy" id="1513793"/>
    <lineage>
        <taxon>Bacteria</taxon>
        <taxon>Pseudomonadati</taxon>
        <taxon>Bdellovibrionota</taxon>
        <taxon>Oligoflexia</taxon>
        <taxon>Oligoflexales</taxon>
        <taxon>Pseudobacteriovoracaceae</taxon>
        <taxon>Pseudobacteriovorax</taxon>
    </lineage>
</organism>
<dbReference type="InterPro" id="IPR011528">
    <property type="entry name" value="NERD"/>
</dbReference>
<evidence type="ECO:0000256" key="3">
    <source>
        <dbReference type="ARBA" id="ARBA00022806"/>
    </source>
</evidence>
<keyword evidence="1" id="KW-0547">Nucleotide-binding</keyword>
<dbReference type="InterPro" id="IPR003593">
    <property type="entry name" value="AAA+_ATPase"/>
</dbReference>
<dbReference type="RefSeq" id="WP_132326362.1">
    <property type="nucleotide sequence ID" value="NZ_FWZT01000048.1"/>
</dbReference>
<name>A0A1Y6CQL4_9BACT</name>
<dbReference type="EMBL" id="FWZT01000048">
    <property type="protein sequence ID" value="SMF83591.1"/>
    <property type="molecule type" value="Genomic_DNA"/>
</dbReference>
<proteinExistence type="predicted"/>
<gene>
    <name evidence="7" type="ORF">SAMN06296036_1482</name>
</gene>
<dbReference type="InterPro" id="IPR027417">
    <property type="entry name" value="P-loop_NTPase"/>
</dbReference>
<dbReference type="InterPro" id="IPR018647">
    <property type="entry name" value="SLFN_3-like_DNA/RNA_helicase"/>
</dbReference>
<dbReference type="Pfam" id="PF08378">
    <property type="entry name" value="NERD"/>
    <property type="match status" value="1"/>
</dbReference>
<evidence type="ECO:0000259" key="6">
    <source>
        <dbReference type="SMART" id="SM00382"/>
    </source>
</evidence>
<dbReference type="STRING" id="1513793.SAMN06296036_1482"/>
<dbReference type="SMART" id="SM00382">
    <property type="entry name" value="AAA"/>
    <property type="match status" value="1"/>
</dbReference>
<dbReference type="PANTHER" id="PTHR11070">
    <property type="entry name" value="UVRD / RECB / PCRA DNA HELICASE FAMILY MEMBER"/>
    <property type="match status" value="1"/>
</dbReference>
<dbReference type="GO" id="GO:0016787">
    <property type="term" value="F:hydrolase activity"/>
    <property type="evidence" value="ECO:0007669"/>
    <property type="project" value="UniProtKB-KW"/>
</dbReference>
<sequence>MATVYPDSNRRRVIFASRAEEQVYNITKSLSKDWRAYYSCTLSALEPGKGLQDNEIDFVLYHPRWGIFAIEVKGGQIKYDADAGKFYSINRYGKSFAIRNPFQQALVWKSRFLRYLKRSNLKCPATHLVCFPTADETQIQASAEVEPKLILGRHRLQNLEAYLKEIAKAVHPEKYLKFQDIGQDLDTLLKGSTYETKLFIRDYLDNHEMRVKDVEVIHETLITPVASSKRLAVEGEAGTGKTMLAIMLAKHFRNQGKEVLLLSSNPLLNSFMKTEVGDKVNVMTYAELASSYGIELLRRPNGFDGSREDWIQYVGPERLKEAIASSEKRYEVLLCDEAQDVQPFWWESIETALKDDESHFYIFFDRSQGVFGSGSSDSSFVPEDVLPIGTPYFPLVHNYRTTREICGFSRSFRTGKEILRSHSGRLGYVPELIVYEDEQDAQDKLQELLDRLYQKEGLMSHETTILSARRPFHEGSVLNGINKLGAYEFMNLGELKQRTMPTAKDYAGKVPISTISSFKGLETHVGIIANISEYNLPLTNPIMSSLLYVACTRAKHMLYIMVKKGDSKQEVIESALQSIEKTGAMVVDSNTISNEFVGEVTHYNPDRLGWLKVKDPAFEKASIMFFPHDVRKADIGDIKVGMKLRFTPRQEGFTTVAEDLVIADEELQADTEEKVG</sequence>
<evidence type="ECO:0000256" key="5">
    <source>
        <dbReference type="ARBA" id="ARBA00034923"/>
    </source>
</evidence>
<dbReference type="GO" id="GO:0003677">
    <property type="term" value="F:DNA binding"/>
    <property type="evidence" value="ECO:0007669"/>
    <property type="project" value="InterPro"/>
</dbReference>
<dbReference type="InterPro" id="IPR000212">
    <property type="entry name" value="DNA_helicase_UvrD/REP"/>
</dbReference>
<keyword evidence="4" id="KW-0067">ATP-binding</keyword>
<evidence type="ECO:0000313" key="7">
    <source>
        <dbReference type="EMBL" id="SMF83591.1"/>
    </source>
</evidence>
<evidence type="ECO:0000313" key="8">
    <source>
        <dbReference type="Proteomes" id="UP000192907"/>
    </source>
</evidence>
<accession>A0A1Y6CQL4</accession>